<evidence type="ECO:0000259" key="1">
    <source>
        <dbReference type="Pfam" id="PF13443"/>
    </source>
</evidence>
<protein>
    <recommendedName>
        <fullName evidence="1">HTH cro/C1-type domain-containing protein</fullName>
    </recommendedName>
</protein>
<keyword evidence="3" id="KW-1185">Reference proteome</keyword>
<dbReference type="GO" id="GO:0003677">
    <property type="term" value="F:DNA binding"/>
    <property type="evidence" value="ECO:0007669"/>
    <property type="project" value="InterPro"/>
</dbReference>
<dbReference type="RefSeq" id="WP_015056705.1">
    <property type="nucleotide sequence ID" value="NC_019012.1"/>
</dbReference>
<organism evidence="2 3">
    <name type="scientific">Fibrella aestuarina BUZ 2</name>
    <dbReference type="NCBI Taxonomy" id="1166018"/>
    <lineage>
        <taxon>Bacteria</taxon>
        <taxon>Pseudomonadati</taxon>
        <taxon>Bacteroidota</taxon>
        <taxon>Cytophagia</taxon>
        <taxon>Cytophagales</taxon>
        <taxon>Spirosomataceae</taxon>
        <taxon>Fibrella</taxon>
    </lineage>
</organism>
<dbReference type="AlphaFoldDB" id="I0KHC2"/>
<dbReference type="Pfam" id="PF13443">
    <property type="entry name" value="HTH_26"/>
    <property type="match status" value="1"/>
</dbReference>
<dbReference type="EMBL" id="HE796684">
    <property type="protein sequence ID" value="CCH03525.1"/>
    <property type="molecule type" value="Genomic_DNA"/>
</dbReference>
<evidence type="ECO:0000313" key="3">
    <source>
        <dbReference type="Proteomes" id="UP000011058"/>
    </source>
</evidence>
<geneLocation type="plasmid" evidence="2 3">
    <name>pFAES01</name>
</geneLocation>
<proteinExistence type="predicted"/>
<dbReference type="OrthoDB" id="960609at2"/>
<gene>
    <name evidence="2" type="ORF">FAES_pFAES01031</name>
</gene>
<name>I0KHC2_9BACT</name>
<reference evidence="2 3" key="1">
    <citation type="journal article" date="2012" name="J. Bacteriol.">
        <title>Genome Sequence of Fibrella aestuarina BUZ 2T, a Filamentous Marine Bacterium.</title>
        <authorList>
            <person name="Filippini M."/>
            <person name="Qi W."/>
            <person name="Blom J."/>
            <person name="Goesmann A."/>
            <person name="Smits T.H."/>
            <person name="Bagheri H.C."/>
        </authorList>
    </citation>
    <scope>NUCLEOTIDE SEQUENCE [LARGE SCALE GENOMIC DNA]</scope>
    <source>
        <strain evidence="3">BUZ 2T</strain>
        <plasmid evidence="2 3">pFAES01</plasmid>
    </source>
</reference>
<dbReference type="InterPro" id="IPR001387">
    <property type="entry name" value="Cro/C1-type_HTH"/>
</dbReference>
<keyword evidence="2" id="KW-0614">Plasmid</keyword>
<sequence length="94" mass="11167">MEQKPKLLYEDLHGLLEFRGIKQGKIAEVMKMSYNNWYKTKQNNLRNLSINEIDELAMFLELPPEQVFSLCYAIYKRAWFERQNEAVAAEPTTH</sequence>
<feature type="domain" description="HTH cro/C1-type" evidence="1">
    <location>
        <begin position="12"/>
        <end position="69"/>
    </location>
</feature>
<dbReference type="Proteomes" id="UP000011058">
    <property type="component" value="Plasmid pFAES01"/>
</dbReference>
<evidence type="ECO:0000313" key="2">
    <source>
        <dbReference type="EMBL" id="CCH03525.1"/>
    </source>
</evidence>
<dbReference type="KEGG" id="fae:FAES_pFAES01031"/>
<dbReference type="SUPFAM" id="SSF47413">
    <property type="entry name" value="lambda repressor-like DNA-binding domains"/>
    <property type="match status" value="1"/>
</dbReference>
<accession>I0KHC2</accession>
<dbReference type="InterPro" id="IPR010982">
    <property type="entry name" value="Lambda_DNA-bd_dom_sf"/>
</dbReference>
<dbReference type="HOGENOM" id="CLU_2381878_0_0_10"/>
<dbReference type="eggNOG" id="ENOG5033ZMX">
    <property type="taxonomic scope" value="Bacteria"/>
</dbReference>